<evidence type="ECO:0000256" key="9">
    <source>
        <dbReference type="SAM" id="MobiDB-lite"/>
    </source>
</evidence>
<gene>
    <name evidence="11" type="ORF">ZIOFF_013152</name>
</gene>
<keyword evidence="3" id="KW-0150">Chloroplast</keyword>
<evidence type="ECO:0000256" key="6">
    <source>
        <dbReference type="ARBA" id="ARBA00022946"/>
    </source>
</evidence>
<dbReference type="Proteomes" id="UP000734854">
    <property type="component" value="Unassembled WGS sequence"/>
</dbReference>
<dbReference type="PANTHER" id="PTHR31403">
    <property type="entry name" value="PHOSPHOLIPASE A1-IBETA2, CHLOROPLASTIC"/>
    <property type="match status" value="1"/>
</dbReference>
<feature type="compositionally biased region" description="Low complexity" evidence="9">
    <location>
        <begin position="587"/>
        <end position="597"/>
    </location>
</feature>
<name>A0A8J5H8L9_ZINOF</name>
<dbReference type="InterPro" id="IPR029058">
    <property type="entry name" value="AB_hydrolase_fold"/>
</dbReference>
<keyword evidence="4" id="KW-0934">Plastid</keyword>
<dbReference type="PANTHER" id="PTHR31403:SF11">
    <property type="entry name" value="OS12G0614500 PROTEIN"/>
    <property type="match status" value="1"/>
</dbReference>
<dbReference type="GO" id="GO:0004620">
    <property type="term" value="F:phospholipase activity"/>
    <property type="evidence" value="ECO:0007669"/>
    <property type="project" value="TreeGrafter"/>
</dbReference>
<proteinExistence type="inferred from homology"/>
<comment type="similarity">
    <text evidence="2">Belongs to the AB hydrolase superfamily. Lipase family.</text>
</comment>
<comment type="subcellular location">
    <subcellularLocation>
        <location evidence="1">Plastid</location>
        <location evidence="1">Chloroplast</location>
    </subcellularLocation>
</comment>
<dbReference type="Pfam" id="PF01764">
    <property type="entry name" value="Lipase_3"/>
    <property type="match status" value="1"/>
</dbReference>
<evidence type="ECO:0000256" key="3">
    <source>
        <dbReference type="ARBA" id="ARBA00022528"/>
    </source>
</evidence>
<feature type="region of interest" description="Disordered" evidence="9">
    <location>
        <begin position="1"/>
        <end position="20"/>
    </location>
</feature>
<dbReference type="AlphaFoldDB" id="A0A8J5H8L9"/>
<keyword evidence="12" id="KW-1185">Reference proteome</keyword>
<evidence type="ECO:0000256" key="7">
    <source>
        <dbReference type="ARBA" id="ARBA00022963"/>
    </source>
</evidence>
<organism evidence="11 12">
    <name type="scientific">Zingiber officinale</name>
    <name type="common">Ginger</name>
    <name type="synonym">Amomum zingiber</name>
    <dbReference type="NCBI Taxonomy" id="94328"/>
    <lineage>
        <taxon>Eukaryota</taxon>
        <taxon>Viridiplantae</taxon>
        <taxon>Streptophyta</taxon>
        <taxon>Embryophyta</taxon>
        <taxon>Tracheophyta</taxon>
        <taxon>Spermatophyta</taxon>
        <taxon>Magnoliopsida</taxon>
        <taxon>Liliopsida</taxon>
        <taxon>Zingiberales</taxon>
        <taxon>Zingiberaceae</taxon>
        <taxon>Zingiber</taxon>
    </lineage>
</organism>
<keyword evidence="5" id="KW-0378">Hydrolase</keyword>
<evidence type="ECO:0000259" key="10">
    <source>
        <dbReference type="Pfam" id="PF01764"/>
    </source>
</evidence>
<evidence type="ECO:0000256" key="4">
    <source>
        <dbReference type="ARBA" id="ARBA00022640"/>
    </source>
</evidence>
<feature type="region of interest" description="Disordered" evidence="9">
    <location>
        <begin position="577"/>
        <end position="622"/>
    </location>
</feature>
<keyword evidence="8" id="KW-0443">Lipid metabolism</keyword>
<dbReference type="Gene3D" id="3.40.50.1820">
    <property type="entry name" value="alpha/beta hydrolase"/>
    <property type="match status" value="1"/>
</dbReference>
<dbReference type="CDD" id="cd00519">
    <property type="entry name" value="Lipase_3"/>
    <property type="match status" value="1"/>
</dbReference>
<keyword evidence="6" id="KW-0809">Transit peptide</keyword>
<dbReference type="SUPFAM" id="SSF53474">
    <property type="entry name" value="alpha/beta-Hydrolases"/>
    <property type="match status" value="1"/>
</dbReference>
<evidence type="ECO:0000256" key="2">
    <source>
        <dbReference type="ARBA" id="ARBA00010701"/>
    </source>
</evidence>
<evidence type="ECO:0000256" key="8">
    <source>
        <dbReference type="ARBA" id="ARBA00023098"/>
    </source>
</evidence>
<keyword evidence="7" id="KW-0442">Lipid degradation</keyword>
<dbReference type="EMBL" id="JACMSC010000004">
    <property type="protein sequence ID" value="KAG6523296.1"/>
    <property type="molecule type" value="Genomic_DNA"/>
</dbReference>
<evidence type="ECO:0000256" key="1">
    <source>
        <dbReference type="ARBA" id="ARBA00004229"/>
    </source>
</evidence>
<feature type="compositionally biased region" description="Low complexity" evidence="9">
    <location>
        <begin position="1"/>
        <end position="17"/>
    </location>
</feature>
<comment type="caution">
    <text evidence="11">The sequence shown here is derived from an EMBL/GenBank/DDBJ whole genome shotgun (WGS) entry which is preliminary data.</text>
</comment>
<evidence type="ECO:0000313" key="11">
    <source>
        <dbReference type="EMBL" id="KAG6523296.1"/>
    </source>
</evidence>
<dbReference type="GO" id="GO:0016042">
    <property type="term" value="P:lipid catabolic process"/>
    <property type="evidence" value="ECO:0007669"/>
    <property type="project" value="UniProtKB-KW"/>
</dbReference>
<accession>A0A8J5H8L9</accession>
<evidence type="ECO:0000256" key="5">
    <source>
        <dbReference type="ARBA" id="ARBA00022801"/>
    </source>
</evidence>
<dbReference type="InterPro" id="IPR002921">
    <property type="entry name" value="Fungal_lipase-type"/>
</dbReference>
<dbReference type="GO" id="GO:0009507">
    <property type="term" value="C:chloroplast"/>
    <property type="evidence" value="ECO:0007669"/>
    <property type="project" value="UniProtKB-SubCell"/>
</dbReference>
<protein>
    <recommendedName>
        <fullName evidence="10">Fungal lipase-type domain-containing protein</fullName>
    </recommendedName>
</protein>
<reference evidence="11 12" key="1">
    <citation type="submission" date="2020-08" db="EMBL/GenBank/DDBJ databases">
        <title>Plant Genome Project.</title>
        <authorList>
            <person name="Zhang R.-G."/>
        </authorList>
    </citation>
    <scope>NUCLEOTIDE SEQUENCE [LARGE SCALE GENOMIC DNA]</scope>
    <source>
        <tissue evidence="11">Rhizome</tissue>
    </source>
</reference>
<feature type="domain" description="Fungal lipase-type" evidence="10">
    <location>
        <begin position="220"/>
        <end position="369"/>
    </location>
</feature>
<sequence length="622" mass="68979">MALPSSSSPGHYSPPLSDTMHSSLAQAIPRASAVETPQHQERRLSASLHVPTTLSNLLHLHVGSTHGAGTAAGDLPTPAAIRPHTPAFSPKEDISSLFQEIHGRGDWSGLLHPLHPWLRREIIKYGELAQVTYDGFDFNPFSEFCGSCLYGRDRLLAKVGLARTGYTVTKYVYAMSQIELPRWLEHSLHADAWSTDSNWMGFVAVSDDAESRRIGCRDIVVAWRGTKAPTEWFEDIQATLRPLGDGHGDAKVERGFLDVYTSKSERTRYNKTSASEQVMAELRRLVNLYLEQGERVTLTITGHSLGGALALLNAYEAASALPEDVPVSVISFAGPQVGNAAFGERLREKQVKVLRAVVKQDLVPRLPGILFNERLKTLEGVGKKMEWVYEHVGVDLGKDLVRRLPGILFNERLKTLEGVVEKKMEWVYEHVGIELGLDVKSSPFLKHGVDVAGFHHLETYLHLVDGFVSRERGFRREARRDVALVNKGSGMLREELRIPPNWSQAANKGMVRNSFGRWVKPEREAEDIPSPYREVADALAEELGRKESRDYSSPTTAVPPSFTEVKGIVIPHPSSSPLEALAIPRHSSSPMPSSSLPTIGRESRGFPSSIRPSFIFTDTSRE</sequence>
<evidence type="ECO:0000313" key="12">
    <source>
        <dbReference type="Proteomes" id="UP000734854"/>
    </source>
</evidence>